<accession>A0A8S5VCZ8</accession>
<protein>
    <submittedName>
        <fullName evidence="1">Uncharacterized protein</fullName>
    </submittedName>
</protein>
<name>A0A8S5VCZ8_9CAUD</name>
<sequence length="153" mass="16953">MAISYQISKHAVAFPSKLVAQNGGEHIYNITLTSDTDNGNLVARGDFEDLDRYTEATVTTFEGKIQKQAANGNWYVEVVDPGDALFVYMQAFIAEDWTNTWKKESNFYNAKGDVVRGYALHKGDVFEVSAEGFNGQPAEKATVTCENKKLKIG</sequence>
<proteinExistence type="predicted"/>
<organism evidence="1">
    <name type="scientific">Siphoviridae sp. ctDXu9</name>
    <dbReference type="NCBI Taxonomy" id="2825387"/>
    <lineage>
        <taxon>Viruses</taxon>
        <taxon>Duplodnaviria</taxon>
        <taxon>Heunggongvirae</taxon>
        <taxon>Uroviricota</taxon>
        <taxon>Caudoviricetes</taxon>
    </lineage>
</organism>
<reference evidence="1" key="1">
    <citation type="journal article" date="2021" name="Proc. Natl. Acad. Sci. U.S.A.">
        <title>A Catalog of Tens of Thousands of Viruses from Human Metagenomes Reveals Hidden Associations with Chronic Diseases.</title>
        <authorList>
            <person name="Tisza M.J."/>
            <person name="Buck C.B."/>
        </authorList>
    </citation>
    <scope>NUCLEOTIDE SEQUENCE</scope>
    <source>
        <strain evidence="1">CtDXu9</strain>
    </source>
</reference>
<dbReference type="EMBL" id="BK016244">
    <property type="protein sequence ID" value="DAG04649.1"/>
    <property type="molecule type" value="Genomic_DNA"/>
</dbReference>
<evidence type="ECO:0000313" key="1">
    <source>
        <dbReference type="EMBL" id="DAG04649.1"/>
    </source>
</evidence>